<feature type="region of interest" description="Disordered" evidence="1">
    <location>
        <begin position="1"/>
        <end position="54"/>
    </location>
</feature>
<accession>D6AC23</accession>
<evidence type="ECO:0000256" key="1">
    <source>
        <dbReference type="SAM" id="MobiDB-lite"/>
    </source>
</evidence>
<gene>
    <name evidence="2" type="ORF">SSGG_01812</name>
</gene>
<reference evidence="3" key="1">
    <citation type="submission" date="2008-10" db="EMBL/GenBank/DDBJ databases">
        <authorList>
            <person name="Molnar K."/>
        </authorList>
    </citation>
    <scope>NUCLEOTIDE SEQUENCE [LARGE SCALE GENOMIC DNA]</scope>
    <source>
        <strain evidence="3">NRRL 15998</strain>
    </source>
</reference>
<feature type="compositionally biased region" description="Basic and acidic residues" evidence="1">
    <location>
        <begin position="19"/>
        <end position="29"/>
    </location>
</feature>
<protein>
    <submittedName>
        <fullName evidence="2">Predicted protein</fullName>
    </submittedName>
</protein>
<dbReference type="EMBL" id="DS999644">
    <property type="protein sequence ID" value="EFE74446.2"/>
    <property type="molecule type" value="Genomic_DNA"/>
</dbReference>
<dbReference type="AlphaFoldDB" id="D6AC23"/>
<name>D6AC23_STRFL</name>
<organism evidence="2 3">
    <name type="scientific">Streptomyces filamentosus NRRL 15998</name>
    <dbReference type="NCBI Taxonomy" id="457431"/>
    <lineage>
        <taxon>Bacteria</taxon>
        <taxon>Bacillati</taxon>
        <taxon>Actinomycetota</taxon>
        <taxon>Actinomycetes</taxon>
        <taxon>Kitasatosporales</taxon>
        <taxon>Streptomycetaceae</taxon>
        <taxon>Streptomyces</taxon>
    </lineage>
</organism>
<evidence type="ECO:0000313" key="2">
    <source>
        <dbReference type="EMBL" id="EFE74446.2"/>
    </source>
</evidence>
<reference evidence="3" key="2">
    <citation type="submission" date="2008-12" db="EMBL/GenBank/DDBJ databases">
        <title>Annotation of Streptomyces roseosporus strain NRRL 15998.</title>
        <authorList>
            <consortium name="The Broad Institute Genome Sequencing Platform"/>
            <consortium name="Broad Institute Microbial Sequencing Center"/>
            <person name="Fischbach M."/>
            <person name="Ward D."/>
            <person name="Young S."/>
            <person name="Kodira C.D."/>
            <person name="Zeng Q."/>
            <person name="Koehrsen M."/>
            <person name="Godfrey P."/>
            <person name="Alvarado L."/>
            <person name="Berlin A.M."/>
            <person name="Borenstein D."/>
            <person name="Chen Z."/>
            <person name="Engels R."/>
            <person name="Freedman E."/>
            <person name="Gellesch M."/>
            <person name="Goldberg J."/>
            <person name="Griggs A."/>
            <person name="Gujja S."/>
            <person name="Heiman D.I."/>
            <person name="Hepburn T.A."/>
            <person name="Howarth C."/>
            <person name="Jen D."/>
            <person name="Larson L."/>
            <person name="Lewis B."/>
            <person name="Mehta T."/>
            <person name="Park D."/>
            <person name="Pearson M."/>
            <person name="Roberts A."/>
            <person name="Saif S."/>
            <person name="Shea T.D."/>
            <person name="Shenoy N."/>
            <person name="Sisk P."/>
            <person name="Stolte C."/>
            <person name="Sykes S.N."/>
            <person name="Walk T."/>
            <person name="White J."/>
            <person name="Yandava C."/>
            <person name="Straight P."/>
            <person name="Clardy J."/>
            <person name="Hung D."/>
            <person name="Kolter R."/>
            <person name="Mekalanos J."/>
            <person name="Walker S."/>
            <person name="Walsh C.T."/>
            <person name="Wieland B.L.C."/>
            <person name="Ilzarbe M."/>
            <person name="Galagan J."/>
            <person name="Nusbaum C."/>
            <person name="Birren B."/>
        </authorList>
    </citation>
    <scope>NUCLEOTIDE SEQUENCE [LARGE SCALE GENOMIC DNA]</scope>
    <source>
        <strain evidence="3">NRRL 15998</strain>
    </source>
</reference>
<dbReference type="Proteomes" id="UP000003986">
    <property type="component" value="Unassembled WGS sequence"/>
</dbReference>
<sequence>MNRLPRRPRTPPPPAPFAERVRIETDPAYRARYTPGWMPRSPSGDVGARPKWMR</sequence>
<proteinExistence type="predicted"/>
<evidence type="ECO:0000313" key="3">
    <source>
        <dbReference type="Proteomes" id="UP000003986"/>
    </source>
</evidence>